<dbReference type="GO" id="GO:0006508">
    <property type="term" value="P:proteolysis"/>
    <property type="evidence" value="ECO:0007669"/>
    <property type="project" value="UniProtKB-KW"/>
</dbReference>
<dbReference type="OrthoDB" id="9781963at2"/>
<dbReference type="Pfam" id="PF02163">
    <property type="entry name" value="Peptidase_M50"/>
    <property type="match status" value="2"/>
</dbReference>
<feature type="active site" evidence="15">
    <location>
        <position position="54"/>
    </location>
</feature>
<comment type="caution">
    <text evidence="14">Lacks conserved residue(s) required for the propagation of feature annotation.</text>
</comment>
<keyword evidence="6 14" id="KW-0479">Metal-binding</keyword>
<feature type="domain" description="Peptidase M50" evidence="17">
    <location>
        <begin position="129"/>
        <end position="184"/>
    </location>
</feature>
<dbReference type="Gene3D" id="3.10.580.10">
    <property type="entry name" value="CBS-domain"/>
    <property type="match status" value="1"/>
</dbReference>
<evidence type="ECO:0000259" key="17">
    <source>
        <dbReference type="Pfam" id="PF02163"/>
    </source>
</evidence>
<dbReference type="GO" id="GO:0008237">
    <property type="term" value="F:metallopeptidase activity"/>
    <property type="evidence" value="ECO:0007669"/>
    <property type="project" value="UniProtKB-UniRule"/>
</dbReference>
<keyword evidence="9 14" id="KW-0862">Zinc</keyword>
<evidence type="ECO:0000256" key="4">
    <source>
        <dbReference type="ARBA" id="ARBA00022670"/>
    </source>
</evidence>
<comment type="cofactor">
    <cofactor evidence="14 16">
        <name>Zn(2+)</name>
        <dbReference type="ChEBI" id="CHEBI:29105"/>
    </cofactor>
    <text evidence="14 16">Binds 1 zinc ion per subunit.</text>
</comment>
<proteinExistence type="inferred from homology"/>
<dbReference type="InterPro" id="IPR046342">
    <property type="entry name" value="CBS_dom_sf"/>
</dbReference>
<keyword evidence="19" id="KW-1185">Reference proteome</keyword>
<evidence type="ECO:0000256" key="3">
    <source>
        <dbReference type="ARBA" id="ARBA00022475"/>
    </source>
</evidence>
<comment type="caution">
    <text evidence="18">The sequence shown here is derived from an EMBL/GenBank/DDBJ whole genome shotgun (WGS) entry which is preliminary data.</text>
</comment>
<dbReference type="RefSeq" id="WP_083972545.1">
    <property type="nucleotide sequence ID" value="NZ_LLZH01000331.1"/>
</dbReference>
<evidence type="ECO:0000313" key="19">
    <source>
        <dbReference type="Proteomes" id="UP000053244"/>
    </source>
</evidence>
<comment type="subcellular location">
    <subcellularLocation>
        <location evidence="1">Cell membrane</location>
        <topology evidence="1">Multi-pass membrane protein</topology>
    </subcellularLocation>
</comment>
<evidence type="ECO:0000256" key="15">
    <source>
        <dbReference type="PIRSR" id="PIRSR006404-1"/>
    </source>
</evidence>
<keyword evidence="10 14" id="KW-1133">Transmembrane helix</keyword>
<accession>A0A101JB08</accession>
<evidence type="ECO:0000256" key="6">
    <source>
        <dbReference type="ARBA" id="ARBA00022723"/>
    </source>
</evidence>
<dbReference type="AlphaFoldDB" id="A0A101JB08"/>
<evidence type="ECO:0000256" key="14">
    <source>
        <dbReference type="PIRNR" id="PIRNR006404"/>
    </source>
</evidence>
<evidence type="ECO:0000256" key="16">
    <source>
        <dbReference type="PIRSR" id="PIRSR006404-2"/>
    </source>
</evidence>
<dbReference type="PANTHER" id="PTHR39188">
    <property type="entry name" value="MEMBRANE-ASSOCIATED ZINC METALLOPROTEASE M50B"/>
    <property type="match status" value="1"/>
</dbReference>
<evidence type="ECO:0000256" key="1">
    <source>
        <dbReference type="ARBA" id="ARBA00004651"/>
    </source>
</evidence>
<feature type="binding site" evidence="16">
    <location>
        <position position="57"/>
    </location>
    <ligand>
        <name>Zn(2+)</name>
        <dbReference type="ChEBI" id="CHEBI:29105"/>
        <note>catalytic</note>
    </ligand>
</feature>
<dbReference type="EMBL" id="LLZH01000331">
    <property type="protein sequence ID" value="KUL23463.1"/>
    <property type="molecule type" value="Genomic_DNA"/>
</dbReference>
<feature type="binding site" evidence="16">
    <location>
        <position position="53"/>
    </location>
    <ligand>
        <name>Zn(2+)</name>
        <dbReference type="ChEBI" id="CHEBI:29105"/>
        <note>catalytic</note>
    </ligand>
</feature>
<keyword evidence="13 14" id="KW-0472">Membrane</keyword>
<keyword evidence="4 14" id="KW-0645">Protease</keyword>
<feature type="domain" description="Peptidase M50" evidence="17">
    <location>
        <begin position="45"/>
        <end position="113"/>
    </location>
</feature>
<evidence type="ECO:0000256" key="12">
    <source>
        <dbReference type="ARBA" id="ARBA00023122"/>
    </source>
</evidence>
<keyword evidence="8 14" id="KW-0378">Hydrolase</keyword>
<dbReference type="GO" id="GO:0046872">
    <property type="term" value="F:metal ion binding"/>
    <property type="evidence" value="ECO:0007669"/>
    <property type="project" value="UniProtKB-UniRule"/>
</dbReference>
<keyword evidence="11 14" id="KW-0482">Metalloprotease</keyword>
<evidence type="ECO:0000256" key="5">
    <source>
        <dbReference type="ARBA" id="ARBA00022692"/>
    </source>
</evidence>
<dbReference type="PANTHER" id="PTHR39188:SF3">
    <property type="entry name" value="STAGE IV SPORULATION PROTEIN FB"/>
    <property type="match status" value="1"/>
</dbReference>
<feature type="transmembrane region" description="Helical" evidence="14">
    <location>
        <begin position="93"/>
        <end position="117"/>
    </location>
</feature>
<dbReference type="SUPFAM" id="SSF54631">
    <property type="entry name" value="CBS-domain pair"/>
    <property type="match status" value="1"/>
</dbReference>
<protein>
    <recommendedName>
        <fullName evidence="14">Zinc metalloprotease</fullName>
    </recommendedName>
</protein>
<feature type="transmembrane region" description="Helical" evidence="14">
    <location>
        <begin position="33"/>
        <end position="56"/>
    </location>
</feature>
<keyword evidence="5 14" id="KW-0812">Transmembrane</keyword>
<feature type="transmembrane region" description="Helical" evidence="14">
    <location>
        <begin position="7"/>
        <end position="27"/>
    </location>
</feature>
<dbReference type="InterPro" id="IPR016483">
    <property type="entry name" value="UCP006404_Pept_M50_CBS"/>
</dbReference>
<keyword evidence="7" id="KW-0677">Repeat</keyword>
<gene>
    <name evidence="18" type="ORF">ADL15_45620</name>
</gene>
<evidence type="ECO:0000256" key="7">
    <source>
        <dbReference type="ARBA" id="ARBA00022737"/>
    </source>
</evidence>
<feature type="transmembrane region" description="Helical" evidence="14">
    <location>
        <begin position="183"/>
        <end position="211"/>
    </location>
</feature>
<organism evidence="18 19">
    <name type="scientific">Actinoplanes awajinensis subsp. mycoplanecinus</name>
    <dbReference type="NCBI Taxonomy" id="135947"/>
    <lineage>
        <taxon>Bacteria</taxon>
        <taxon>Bacillati</taxon>
        <taxon>Actinomycetota</taxon>
        <taxon>Actinomycetes</taxon>
        <taxon>Micromonosporales</taxon>
        <taxon>Micromonosporaceae</taxon>
        <taxon>Actinoplanes</taxon>
    </lineage>
</organism>
<evidence type="ECO:0000256" key="10">
    <source>
        <dbReference type="ARBA" id="ARBA00022989"/>
    </source>
</evidence>
<evidence type="ECO:0000256" key="13">
    <source>
        <dbReference type="ARBA" id="ARBA00023136"/>
    </source>
</evidence>
<keyword evidence="12" id="KW-0129">CBS domain</keyword>
<dbReference type="GO" id="GO:0005886">
    <property type="term" value="C:plasma membrane"/>
    <property type="evidence" value="ECO:0007669"/>
    <property type="project" value="UniProtKB-SubCell"/>
</dbReference>
<evidence type="ECO:0000256" key="8">
    <source>
        <dbReference type="ARBA" id="ARBA00022801"/>
    </source>
</evidence>
<name>A0A101JB08_9ACTN</name>
<reference evidence="18 19" key="1">
    <citation type="submission" date="2015-10" db="EMBL/GenBank/DDBJ databases">
        <authorList>
            <person name="Gilbert D.G."/>
        </authorList>
    </citation>
    <scope>NUCLEOTIDE SEQUENCE [LARGE SCALE GENOMIC DNA]</scope>
    <source>
        <strain evidence="18 19">NRRL B-16712</strain>
    </source>
</reference>
<dbReference type="InterPro" id="IPR008915">
    <property type="entry name" value="Peptidase_M50"/>
</dbReference>
<evidence type="ECO:0000256" key="9">
    <source>
        <dbReference type="ARBA" id="ARBA00022833"/>
    </source>
</evidence>
<feature type="binding site" evidence="16">
    <location>
        <position position="151"/>
    </location>
    <ligand>
        <name>Zn(2+)</name>
        <dbReference type="ChEBI" id="CHEBI:29105"/>
        <note>catalytic</note>
    </ligand>
</feature>
<evidence type="ECO:0000256" key="2">
    <source>
        <dbReference type="ARBA" id="ARBA00007931"/>
    </source>
</evidence>
<evidence type="ECO:0000256" key="11">
    <source>
        <dbReference type="ARBA" id="ARBA00023049"/>
    </source>
</evidence>
<evidence type="ECO:0000313" key="18">
    <source>
        <dbReference type="EMBL" id="KUL23463.1"/>
    </source>
</evidence>
<dbReference type="Proteomes" id="UP000053244">
    <property type="component" value="Unassembled WGS sequence"/>
</dbReference>
<sequence>MGAHWSVLLILFLLVYSLAVGMLPAVAGGYPPAGYWLTALLIAGLFLTGLVGHELAHAVMAQHYRIPVTSITLWALGGISELDGKPHRPRAELLIALAGPAASLLVAGTFAAATAPAGLAGADLLRIGLSWLAEANLLLAGFNLLPGAPLDGGRALTAILWGLRGDRSAAQRVAAQTGGLLGLLLAGAGVMALVAYAATGGLWLILLGWYLTVAARGEETAAALSDQLRGILVGEVMSTPAVCGYAGHTVPQFVTGTARWCPHRAYPVTDIDGRLAGLVTVATLAAVPPERRASTRLADVMIPRSRLRVTHVDEALLDIVPALDTPARTVVVVDQDRPSGVVTAGDVSRLAGVARLGAHPAGRAAR</sequence>
<dbReference type="PIRSF" id="PIRSF006404">
    <property type="entry name" value="UCP006404_Pept_M50_CBS"/>
    <property type="match status" value="1"/>
</dbReference>
<keyword evidence="3" id="KW-1003">Cell membrane</keyword>
<comment type="similarity">
    <text evidence="2 14">Belongs to the peptidase M50B family.</text>
</comment>